<dbReference type="EMBL" id="KZ679258">
    <property type="protein sequence ID" value="PTB43836.1"/>
    <property type="molecule type" value="Genomic_DNA"/>
</dbReference>
<gene>
    <name evidence="1" type="ORF">M441DRAFT_34520</name>
</gene>
<evidence type="ECO:0000313" key="2">
    <source>
        <dbReference type="Proteomes" id="UP000240493"/>
    </source>
</evidence>
<sequence length="125" mass="14953">MKSARRSEGIFIKKISNFQKKRHDLQEKMEHYSVGDDSLDQDIQELIKDVYNMIDDLKIAQENRHTILSYIFKRLSCGELNRRLGDKYRDVLRAVRFQHRIGRLHSKTLMDFTQELVMKIEARRG</sequence>
<reference evidence="1 2" key="1">
    <citation type="submission" date="2016-07" db="EMBL/GenBank/DDBJ databases">
        <title>Multiple horizontal gene transfer events from other fungi enriched the ability of initially mycotrophic Trichoderma (Ascomycota) to feed on dead plant biomass.</title>
        <authorList>
            <consortium name="DOE Joint Genome Institute"/>
            <person name="Aerts A."/>
            <person name="Atanasova L."/>
            <person name="Chenthamara K."/>
            <person name="Zhang J."/>
            <person name="Grujic M."/>
            <person name="Henrissat B."/>
            <person name="Kuo A."/>
            <person name="Salamov A."/>
            <person name="Lipzen A."/>
            <person name="Labutti K."/>
            <person name="Barry K."/>
            <person name="Miao Y."/>
            <person name="Rahimi M.J."/>
            <person name="Shen Q."/>
            <person name="Grigoriev I.V."/>
            <person name="Kubicek C.P."/>
            <person name="Druzhinina I.S."/>
        </authorList>
    </citation>
    <scope>NUCLEOTIDE SEQUENCE [LARGE SCALE GENOMIC DNA]</scope>
    <source>
        <strain evidence="1 2">CBS 433.97</strain>
    </source>
</reference>
<dbReference type="Proteomes" id="UP000240493">
    <property type="component" value="Unassembled WGS sequence"/>
</dbReference>
<protein>
    <submittedName>
        <fullName evidence="1">Uncharacterized protein</fullName>
    </submittedName>
</protein>
<evidence type="ECO:0000313" key="1">
    <source>
        <dbReference type="EMBL" id="PTB43836.1"/>
    </source>
</evidence>
<proteinExistence type="predicted"/>
<keyword evidence="2" id="KW-1185">Reference proteome</keyword>
<accession>A0A2T3ZGB1</accession>
<dbReference type="AlphaFoldDB" id="A0A2T3ZGB1"/>
<organism evidence="1 2">
    <name type="scientific">Trichoderma asperellum (strain ATCC 204424 / CBS 433.97 / NBRC 101777)</name>
    <dbReference type="NCBI Taxonomy" id="1042311"/>
    <lineage>
        <taxon>Eukaryota</taxon>
        <taxon>Fungi</taxon>
        <taxon>Dikarya</taxon>
        <taxon>Ascomycota</taxon>
        <taxon>Pezizomycotina</taxon>
        <taxon>Sordariomycetes</taxon>
        <taxon>Hypocreomycetidae</taxon>
        <taxon>Hypocreales</taxon>
        <taxon>Hypocreaceae</taxon>
        <taxon>Trichoderma</taxon>
    </lineage>
</organism>
<name>A0A2T3ZGB1_TRIA4</name>